<dbReference type="NCBIfam" id="TIGR03889">
    <property type="entry name" value="nitrile_acc"/>
    <property type="match status" value="1"/>
</dbReference>
<evidence type="ECO:0000259" key="2">
    <source>
        <dbReference type="Pfam" id="PF21006"/>
    </source>
</evidence>
<feature type="domain" description="Nitrile hydratase beta subunit-like N-terminal" evidence="2">
    <location>
        <begin position="21"/>
        <end position="103"/>
    </location>
</feature>
<dbReference type="InterPro" id="IPR023808">
    <property type="entry name" value="Nitrile_Hydratase_acc_put"/>
</dbReference>
<dbReference type="Proteomes" id="UP000532440">
    <property type="component" value="Unassembled WGS sequence"/>
</dbReference>
<dbReference type="SUPFAM" id="SSF50090">
    <property type="entry name" value="Electron transport accessory proteins"/>
    <property type="match status" value="1"/>
</dbReference>
<protein>
    <submittedName>
        <fullName evidence="3">Nitrile hydratase accessory protein</fullName>
    </submittedName>
</protein>
<evidence type="ECO:0000313" key="4">
    <source>
        <dbReference type="Proteomes" id="UP000532440"/>
    </source>
</evidence>
<dbReference type="Pfam" id="PF21006">
    <property type="entry name" value="NHase_beta_N"/>
    <property type="match status" value="1"/>
</dbReference>
<keyword evidence="4" id="KW-1185">Reference proteome</keyword>
<dbReference type="InterPro" id="IPR042262">
    <property type="entry name" value="CN_hydtase_beta_C"/>
</dbReference>
<evidence type="ECO:0000256" key="1">
    <source>
        <dbReference type="SAM" id="MobiDB-lite"/>
    </source>
</evidence>
<dbReference type="RefSeq" id="WP_183967804.1">
    <property type="nucleotide sequence ID" value="NZ_BAABEW010000025.1"/>
</dbReference>
<organism evidence="3 4">
    <name type="scientific">Quisquiliibacterium transsilvanicum</name>
    <dbReference type="NCBI Taxonomy" id="1549638"/>
    <lineage>
        <taxon>Bacteria</taxon>
        <taxon>Pseudomonadati</taxon>
        <taxon>Pseudomonadota</taxon>
        <taxon>Betaproteobacteria</taxon>
        <taxon>Burkholderiales</taxon>
        <taxon>Burkholderiaceae</taxon>
        <taxon>Quisquiliibacterium</taxon>
    </lineage>
</organism>
<dbReference type="Gene3D" id="1.10.472.20">
    <property type="entry name" value="Nitrile hydratase, beta subunit"/>
    <property type="match status" value="1"/>
</dbReference>
<sequence>MTEPLVQHLPLPPGSDCGSGEPVFAEPWQAQVFAMTVALHERGYFDWTEWASHLAQAIRDAQAQGDPDDGSTYYRHWLVALERLLVGKGLAQPLALTALRQAWRVAAEATPHGRPVQLGPGARAILAGRSEGMPGRNRR</sequence>
<evidence type="ECO:0000313" key="3">
    <source>
        <dbReference type="EMBL" id="MBB5272411.1"/>
    </source>
</evidence>
<dbReference type="AlphaFoldDB" id="A0A7W8M8V4"/>
<reference evidence="3 4" key="1">
    <citation type="submission" date="2020-08" db="EMBL/GenBank/DDBJ databases">
        <title>Genomic Encyclopedia of Type Strains, Phase IV (KMG-IV): sequencing the most valuable type-strain genomes for metagenomic binning, comparative biology and taxonomic classification.</title>
        <authorList>
            <person name="Goeker M."/>
        </authorList>
    </citation>
    <scope>NUCLEOTIDE SEQUENCE [LARGE SCALE GENOMIC DNA]</scope>
    <source>
        <strain evidence="3 4">DSM 29781</strain>
    </source>
</reference>
<dbReference type="InterPro" id="IPR049054">
    <property type="entry name" value="CN_hydtase_beta-like_N"/>
</dbReference>
<dbReference type="EMBL" id="JACHGB010000004">
    <property type="protein sequence ID" value="MBB5272411.1"/>
    <property type="molecule type" value="Genomic_DNA"/>
</dbReference>
<comment type="caution">
    <text evidence="3">The sequence shown here is derived from an EMBL/GenBank/DDBJ whole genome shotgun (WGS) entry which is preliminary data.</text>
</comment>
<dbReference type="InterPro" id="IPR008990">
    <property type="entry name" value="Elect_transpt_acc-like_dom_sf"/>
</dbReference>
<name>A0A7W8M8V4_9BURK</name>
<proteinExistence type="predicted"/>
<gene>
    <name evidence="3" type="ORF">HNQ70_002425</name>
</gene>
<feature type="region of interest" description="Disordered" evidence="1">
    <location>
        <begin position="114"/>
        <end position="139"/>
    </location>
</feature>
<accession>A0A7W8M8V4</accession>